<name>A0A1C0YNI2_9BACL</name>
<accession>A0A1C0YNI2</accession>
<dbReference type="AlphaFoldDB" id="A0A1C0YNI2"/>
<evidence type="ECO:0000313" key="1">
    <source>
        <dbReference type="EMBL" id="OCS88724.1"/>
    </source>
</evidence>
<dbReference type="STRING" id="33978.A6M13_02450"/>
<evidence type="ECO:0000313" key="2">
    <source>
        <dbReference type="Proteomes" id="UP000093199"/>
    </source>
</evidence>
<keyword evidence="2" id="KW-1185">Reference proteome</keyword>
<dbReference type="EMBL" id="MASJ01000001">
    <property type="protein sequence ID" value="OCS88724.1"/>
    <property type="molecule type" value="Genomic_DNA"/>
</dbReference>
<dbReference type="Pfam" id="PF09709">
    <property type="entry name" value="Cas_Csd1"/>
    <property type="match status" value="1"/>
</dbReference>
<gene>
    <name evidence="1" type="ORF">A6M13_02450</name>
</gene>
<dbReference type="OrthoDB" id="5389988at2"/>
<protein>
    <submittedName>
        <fullName evidence="1">Type I-C CRISPR-associated protein Cas8c/Csd1</fullName>
    </submittedName>
</protein>
<dbReference type="NCBIfam" id="TIGR01863">
    <property type="entry name" value="cas_Csd1"/>
    <property type="match status" value="1"/>
</dbReference>
<proteinExistence type="predicted"/>
<dbReference type="InterPro" id="IPR010144">
    <property type="entry name" value="CRISPR-assoc_prot_Csd1-typ"/>
</dbReference>
<dbReference type="Proteomes" id="UP000093199">
    <property type="component" value="Unassembled WGS sequence"/>
</dbReference>
<comment type="caution">
    <text evidence="1">The sequence shown here is derived from an EMBL/GenBank/DDBJ whole genome shotgun (WGS) entry which is preliminary data.</text>
</comment>
<reference evidence="1 2" key="1">
    <citation type="submission" date="2016-07" db="EMBL/GenBank/DDBJ databases">
        <title>Caryophanon tenue genome sequencing.</title>
        <authorList>
            <person name="Verma A."/>
            <person name="Pal Y."/>
            <person name="Krishnamurthi S."/>
        </authorList>
    </citation>
    <scope>NUCLEOTIDE SEQUENCE [LARGE SCALE GENOMIC DNA]</scope>
    <source>
        <strain evidence="1 2">DSM 14152</strain>
    </source>
</reference>
<sequence>MSVLQALYKTYNLHADKAGKVLLKTDRQGNSQAYTLLPISHTTQTAQIEIAVTEAGDFHSAKVIPKVSTVIPFISAKAAKPLAHGLHEKLMYCAGDYVAYTGQITKTEPFMLYITNLQKWIESDYTHPDIQAIYQYVLKGTVIRDLINEQILYTDNNGMLLEKYDGKEKPEIFKLVTKQEEAFVRFRVHSPHEEKIPPWENQELFTRYSQYLQQTFVEEDLCYITGEWTKSWTNHPSKIRHAADMGKLISANDHAGFTYRGRFGRQVTELGSNFYENAAISYEASQKVHNALKWLIEQQGVLLDGRVYLVWGEQQEEVAHFLANDALEMPEDDSDFFAFSRDRSLDEIVIAPSEQVAHTHQVLKNKFKKRLYGMYARIDDDDFANQQIHILTLDAATTGRLGILSYRTLHAEDYFARLAQYQVRACWIQTVWKDKKRVQYIQAPSLRDIADFVYGPRPNEKVVKQTMERLIPIVLDNRSMPFDIVQKALARASNPQSFEHISSFERGVEIACAIMKHHFIKEGYTVALNTESTNRSYLYGRLLAVAEIIEKHALNMGEDKRTTNAMRYMNAFQMNPARTWLTIYSNLLPYRQKLGGKGTYYERVIQDIIVQFDEQDFMSNKALDGQYLLGFYSQQKAFYTKKEAVEGE</sequence>
<organism evidence="1 2">
    <name type="scientific">Caryophanon tenue</name>
    <dbReference type="NCBI Taxonomy" id="33978"/>
    <lineage>
        <taxon>Bacteria</taxon>
        <taxon>Bacillati</taxon>
        <taxon>Bacillota</taxon>
        <taxon>Bacilli</taxon>
        <taxon>Bacillales</taxon>
        <taxon>Caryophanaceae</taxon>
        <taxon>Caryophanon</taxon>
    </lineage>
</organism>
<dbReference type="RefSeq" id="WP_066542590.1">
    <property type="nucleotide sequence ID" value="NZ_MASJ01000001.1"/>
</dbReference>